<dbReference type="InterPro" id="IPR013818">
    <property type="entry name" value="Lipase"/>
</dbReference>
<gene>
    <name evidence="7" type="ORF">V9T40_012013</name>
</gene>
<dbReference type="AlphaFoldDB" id="A0AAN9TJQ9"/>
<dbReference type="GO" id="GO:0016298">
    <property type="term" value="F:lipase activity"/>
    <property type="evidence" value="ECO:0007669"/>
    <property type="project" value="InterPro"/>
</dbReference>
<evidence type="ECO:0000313" key="8">
    <source>
        <dbReference type="Proteomes" id="UP001367676"/>
    </source>
</evidence>
<dbReference type="PRINTS" id="PR00821">
    <property type="entry name" value="TAGLIPASE"/>
</dbReference>
<reference evidence="7 8" key="1">
    <citation type="submission" date="2024-03" db="EMBL/GenBank/DDBJ databases">
        <title>Adaptation during the transition from Ophiocordyceps entomopathogen to insect associate is accompanied by gene loss and intensified selection.</title>
        <authorList>
            <person name="Ward C.M."/>
            <person name="Onetto C.A."/>
            <person name="Borneman A.R."/>
        </authorList>
    </citation>
    <scope>NUCLEOTIDE SEQUENCE [LARGE SCALE GENOMIC DNA]</scope>
    <source>
        <strain evidence="7">AWRI1</strain>
        <tissue evidence="7">Single Adult Female</tissue>
    </source>
</reference>
<evidence type="ECO:0000256" key="2">
    <source>
        <dbReference type="ARBA" id="ARBA00010701"/>
    </source>
</evidence>
<dbReference type="Proteomes" id="UP001367676">
    <property type="component" value="Unassembled WGS sequence"/>
</dbReference>
<feature type="chain" id="PRO_5042964619" description="Lipase domain-containing protein" evidence="5">
    <location>
        <begin position="22"/>
        <end position="368"/>
    </location>
</feature>
<dbReference type="EMBL" id="JBBCAQ010000036">
    <property type="protein sequence ID" value="KAK7575727.1"/>
    <property type="molecule type" value="Genomic_DNA"/>
</dbReference>
<evidence type="ECO:0000259" key="6">
    <source>
        <dbReference type="Pfam" id="PF00151"/>
    </source>
</evidence>
<sequence length="368" mass="41411">MQHGLAVLFVIFNLFVLDGHSEFLKFGPCLFGWKRSCPDPHIKFYLYTKKNQDQPQEIIPDKEKILASNFNPQHVNKVIIHGYNSDMHLSHLVDIREGYMQTGDYNVWMIDWSLVAAGPCYPVVVGNLNYVGACAAQLMNTILNVSTVPKEKTFHIIGFSVGAHVAGYIANHLKPHKLSRITGLDPALPLFTTTNVDAKLDMSDAKFVDVLHTDALVEGKAERCGHVDFYMNGGLEQPGCWNGNLLASFQCNHHRAPSYFAESITSKIGFWGWPCEGFFKYIVKKCPPMVPDVLMGENVDQNSTGYYIIQTAEKSPYALGKNYEVVSPNKLVVRRLTSHSGSETITYPKTKYIEKLKNNSYFPEYETA</sequence>
<evidence type="ECO:0000256" key="4">
    <source>
        <dbReference type="RuleBase" id="RU004262"/>
    </source>
</evidence>
<evidence type="ECO:0000256" key="5">
    <source>
        <dbReference type="SAM" id="SignalP"/>
    </source>
</evidence>
<comment type="subcellular location">
    <subcellularLocation>
        <location evidence="1">Secreted</location>
    </subcellularLocation>
</comment>
<feature type="signal peptide" evidence="5">
    <location>
        <begin position="1"/>
        <end position="21"/>
    </location>
</feature>
<organism evidence="7 8">
    <name type="scientific">Parthenolecanium corni</name>
    <dbReference type="NCBI Taxonomy" id="536013"/>
    <lineage>
        <taxon>Eukaryota</taxon>
        <taxon>Metazoa</taxon>
        <taxon>Ecdysozoa</taxon>
        <taxon>Arthropoda</taxon>
        <taxon>Hexapoda</taxon>
        <taxon>Insecta</taxon>
        <taxon>Pterygota</taxon>
        <taxon>Neoptera</taxon>
        <taxon>Paraneoptera</taxon>
        <taxon>Hemiptera</taxon>
        <taxon>Sternorrhyncha</taxon>
        <taxon>Coccoidea</taxon>
        <taxon>Coccidae</taxon>
        <taxon>Parthenolecanium</taxon>
    </lineage>
</organism>
<keyword evidence="8" id="KW-1185">Reference proteome</keyword>
<feature type="domain" description="Lipase" evidence="6">
    <location>
        <begin position="37"/>
        <end position="317"/>
    </location>
</feature>
<keyword evidence="5" id="KW-0732">Signal</keyword>
<dbReference type="SUPFAM" id="SSF53474">
    <property type="entry name" value="alpha/beta-Hydrolases"/>
    <property type="match status" value="1"/>
</dbReference>
<name>A0AAN9TJQ9_9HEMI</name>
<dbReference type="InterPro" id="IPR033906">
    <property type="entry name" value="Lipase_N"/>
</dbReference>
<comment type="caution">
    <text evidence="7">The sequence shown here is derived from an EMBL/GenBank/DDBJ whole genome shotgun (WGS) entry which is preliminary data.</text>
</comment>
<dbReference type="CDD" id="cd00707">
    <property type="entry name" value="Pancreat_lipase_like"/>
    <property type="match status" value="1"/>
</dbReference>
<dbReference type="GO" id="GO:0017171">
    <property type="term" value="F:serine hydrolase activity"/>
    <property type="evidence" value="ECO:0007669"/>
    <property type="project" value="TreeGrafter"/>
</dbReference>
<dbReference type="Gene3D" id="3.40.50.1820">
    <property type="entry name" value="alpha/beta hydrolase"/>
    <property type="match status" value="1"/>
</dbReference>
<evidence type="ECO:0000256" key="3">
    <source>
        <dbReference type="ARBA" id="ARBA00022525"/>
    </source>
</evidence>
<protein>
    <recommendedName>
        <fullName evidence="6">Lipase domain-containing protein</fullName>
    </recommendedName>
</protein>
<dbReference type="InterPro" id="IPR000734">
    <property type="entry name" value="TAG_lipase"/>
</dbReference>
<proteinExistence type="inferred from homology"/>
<dbReference type="Pfam" id="PF00151">
    <property type="entry name" value="Lipase"/>
    <property type="match status" value="1"/>
</dbReference>
<dbReference type="FunFam" id="3.40.50.1820:FF:000076">
    <property type="entry name" value="phospholipase A1"/>
    <property type="match status" value="1"/>
</dbReference>
<dbReference type="GO" id="GO:0016042">
    <property type="term" value="P:lipid catabolic process"/>
    <property type="evidence" value="ECO:0007669"/>
    <property type="project" value="TreeGrafter"/>
</dbReference>
<dbReference type="PANTHER" id="PTHR11610:SF151">
    <property type="entry name" value="PHOSPHOLIPASE A1 MEMBER A-LIKE PROTEIN"/>
    <property type="match status" value="1"/>
</dbReference>
<evidence type="ECO:0000256" key="1">
    <source>
        <dbReference type="ARBA" id="ARBA00004613"/>
    </source>
</evidence>
<comment type="similarity">
    <text evidence="2 4">Belongs to the AB hydrolase superfamily. Lipase family.</text>
</comment>
<dbReference type="InterPro" id="IPR029058">
    <property type="entry name" value="AB_hydrolase_fold"/>
</dbReference>
<evidence type="ECO:0000313" key="7">
    <source>
        <dbReference type="EMBL" id="KAK7575727.1"/>
    </source>
</evidence>
<dbReference type="PANTHER" id="PTHR11610">
    <property type="entry name" value="LIPASE"/>
    <property type="match status" value="1"/>
</dbReference>
<keyword evidence="3" id="KW-0964">Secreted</keyword>
<dbReference type="GO" id="GO:0005615">
    <property type="term" value="C:extracellular space"/>
    <property type="evidence" value="ECO:0007669"/>
    <property type="project" value="TreeGrafter"/>
</dbReference>
<accession>A0AAN9TJQ9</accession>